<evidence type="ECO:0000256" key="2">
    <source>
        <dbReference type="ARBA" id="ARBA00006730"/>
    </source>
</evidence>
<evidence type="ECO:0000259" key="7">
    <source>
        <dbReference type="Pfam" id="PF01266"/>
    </source>
</evidence>
<dbReference type="SUPFAM" id="SSF51971">
    <property type="entry name" value="Nucleotide-binding domain"/>
    <property type="match status" value="1"/>
</dbReference>
<keyword evidence="9" id="KW-1185">Reference proteome</keyword>
<evidence type="ECO:0000256" key="4">
    <source>
        <dbReference type="ARBA" id="ARBA00022827"/>
    </source>
</evidence>
<reference evidence="8 9" key="1">
    <citation type="submission" date="2018-12" db="EMBL/GenBank/DDBJ databases">
        <authorList>
            <person name="Tiukova I."/>
            <person name="Dainat J."/>
        </authorList>
    </citation>
    <scope>NUCLEOTIDE SEQUENCE [LARGE SCALE GENOMIC DNA]</scope>
</reference>
<dbReference type="Gene3D" id="3.30.9.10">
    <property type="entry name" value="D-Amino Acid Oxidase, subunit A, domain 2"/>
    <property type="match status" value="1"/>
</dbReference>
<dbReference type="InParanoid" id="A0A448YRL4"/>
<dbReference type="Pfam" id="PF01266">
    <property type="entry name" value="DAO"/>
    <property type="match status" value="1"/>
</dbReference>
<proteinExistence type="inferred from homology"/>
<dbReference type="GO" id="GO:0005737">
    <property type="term" value="C:cytoplasm"/>
    <property type="evidence" value="ECO:0007669"/>
    <property type="project" value="TreeGrafter"/>
</dbReference>
<dbReference type="PIRSF" id="PIRSF000189">
    <property type="entry name" value="D-aa_oxidase"/>
    <property type="match status" value="1"/>
</dbReference>
<dbReference type="GO" id="GO:0003884">
    <property type="term" value="F:D-amino-acid oxidase activity"/>
    <property type="evidence" value="ECO:0007669"/>
    <property type="project" value="InterPro"/>
</dbReference>
<comment type="cofactor">
    <cofactor evidence="1 6">
        <name>FAD</name>
        <dbReference type="ChEBI" id="CHEBI:57692"/>
    </cofactor>
</comment>
<dbReference type="GO" id="GO:0019478">
    <property type="term" value="P:D-amino acid catabolic process"/>
    <property type="evidence" value="ECO:0007669"/>
    <property type="project" value="TreeGrafter"/>
</dbReference>
<feature type="binding site" evidence="6">
    <location>
        <position position="325"/>
    </location>
    <ligand>
        <name>D-dopa</name>
        <dbReference type="ChEBI" id="CHEBI:149689"/>
    </ligand>
</feature>
<dbReference type="EMBL" id="CAACVR010000045">
    <property type="protein sequence ID" value="VEU23546.1"/>
    <property type="molecule type" value="Genomic_DNA"/>
</dbReference>
<evidence type="ECO:0000256" key="1">
    <source>
        <dbReference type="ARBA" id="ARBA00001974"/>
    </source>
</evidence>
<dbReference type="InterPro" id="IPR023209">
    <property type="entry name" value="DAO"/>
</dbReference>
<organism evidence="8 9">
    <name type="scientific">Brettanomyces naardenensis</name>
    <name type="common">Yeast</name>
    <dbReference type="NCBI Taxonomy" id="13370"/>
    <lineage>
        <taxon>Eukaryota</taxon>
        <taxon>Fungi</taxon>
        <taxon>Dikarya</taxon>
        <taxon>Ascomycota</taxon>
        <taxon>Saccharomycotina</taxon>
        <taxon>Pichiomycetes</taxon>
        <taxon>Pichiales</taxon>
        <taxon>Pichiaceae</taxon>
        <taxon>Brettanomyces</taxon>
    </lineage>
</organism>
<dbReference type="AlphaFoldDB" id="A0A448YRL4"/>
<protein>
    <submittedName>
        <fullName evidence="8">DEKNAAC104534</fullName>
    </submittedName>
</protein>
<feature type="binding site" evidence="6">
    <location>
        <begin position="47"/>
        <end position="48"/>
    </location>
    <ligand>
        <name>FAD</name>
        <dbReference type="ChEBI" id="CHEBI:57692"/>
    </ligand>
</feature>
<comment type="similarity">
    <text evidence="2">Belongs to the DAMOX/DASOX family.</text>
</comment>
<feature type="binding site" evidence="6">
    <location>
        <position position="170"/>
    </location>
    <ligand>
        <name>FAD</name>
        <dbReference type="ChEBI" id="CHEBI:57692"/>
    </ligand>
</feature>
<dbReference type="InterPro" id="IPR006076">
    <property type="entry name" value="FAD-dep_OxRdtase"/>
</dbReference>
<dbReference type="STRING" id="13370.A0A448YRL4"/>
<feature type="binding site" evidence="6">
    <location>
        <position position="298"/>
    </location>
    <ligand>
        <name>D-dopa</name>
        <dbReference type="ChEBI" id="CHEBI:149689"/>
    </ligand>
</feature>
<dbReference type="PANTHER" id="PTHR11530:SF26">
    <property type="entry name" value="FAD DEPENDENT OXIDOREDUCTASE SUPERFAMILY (AFU_ORTHOLOGUE AFUA_5G13940)"/>
    <property type="match status" value="1"/>
</dbReference>
<evidence type="ECO:0000256" key="6">
    <source>
        <dbReference type="PIRSR" id="PIRSR000189-1"/>
    </source>
</evidence>
<feature type="domain" description="FAD dependent oxidoreductase" evidence="7">
    <location>
        <begin position="5"/>
        <end position="341"/>
    </location>
</feature>
<dbReference type="GO" id="GO:0071949">
    <property type="term" value="F:FAD binding"/>
    <property type="evidence" value="ECO:0007669"/>
    <property type="project" value="InterPro"/>
</dbReference>
<evidence type="ECO:0000313" key="8">
    <source>
        <dbReference type="EMBL" id="VEU23546.1"/>
    </source>
</evidence>
<keyword evidence="4 6" id="KW-0274">FAD</keyword>
<evidence type="ECO:0000313" key="9">
    <source>
        <dbReference type="Proteomes" id="UP000290900"/>
    </source>
</evidence>
<dbReference type="OrthoDB" id="2015447at2759"/>
<evidence type="ECO:0000256" key="3">
    <source>
        <dbReference type="ARBA" id="ARBA00022630"/>
    </source>
</evidence>
<evidence type="ECO:0000256" key="5">
    <source>
        <dbReference type="ARBA" id="ARBA00023002"/>
    </source>
</evidence>
<gene>
    <name evidence="8" type="ORF">BRENAR_LOCUS4276</name>
</gene>
<dbReference type="PANTHER" id="PTHR11530">
    <property type="entry name" value="D-AMINO ACID OXIDASE"/>
    <property type="match status" value="1"/>
</dbReference>
<keyword evidence="3" id="KW-0285">Flavoprotein</keyword>
<accession>A0A448YRL4</accession>
<dbReference type="SUPFAM" id="SSF54373">
    <property type="entry name" value="FAD-linked reductases, C-terminal domain"/>
    <property type="match status" value="1"/>
</dbReference>
<sequence>MTQPIVIVGAGVIGLTCAYQLVLKGYTDVTVIAKDFPSTGLLKPEYTSSKSGAHFRPFPSKTPEEFRDSRLTRSTYDFFKKLGKEHPESSVKWVQATDYLEFPDPLYMTIGKGYADGIDDFHLIRKEDLPSKVVFGATYTTWCINSPVYLDFLENQLRMKYGIPLVQSEVSSLKQVADKFPGSVIINCTGMGLQYDGSWDPDCYHIRGQILLVRPPLNSQYKNRTVTHQLANGEWSFVIPRPLDGGIIVGGTKVENDENSEPNPLETAHLIKNAHDRFPDLLIDGRSFDIRKISVGFRPARKGGVKIATQTVGGTRIIDCYGFGGSGMEMSWGAGQKVVELIERRNRCKL</sequence>
<dbReference type="Proteomes" id="UP000290900">
    <property type="component" value="Unassembled WGS sequence"/>
</dbReference>
<name>A0A448YRL4_BRENA</name>
<dbReference type="Gene3D" id="3.40.50.720">
    <property type="entry name" value="NAD(P)-binding Rossmann-like Domain"/>
    <property type="match status" value="1"/>
</dbReference>
<feature type="binding site" evidence="6">
    <location>
        <position position="189"/>
    </location>
    <ligand>
        <name>FAD</name>
        <dbReference type="ChEBI" id="CHEBI:57692"/>
    </ligand>
</feature>
<keyword evidence="5" id="KW-0560">Oxidoreductase</keyword>